<evidence type="ECO:0008006" key="10">
    <source>
        <dbReference type="Google" id="ProtNLM"/>
    </source>
</evidence>
<reference evidence="8 9" key="1">
    <citation type="journal article" date="2017" name="Genome Announc.">
        <title>Genome sequence of the saprophytic ascomycete Epicoccum nigrum ICMP 19927 strain isolated from New Zealand.</title>
        <authorList>
            <person name="Fokin M."/>
            <person name="Fleetwood D."/>
            <person name="Weir B.S."/>
            <person name="Villas-Boas S.G."/>
        </authorList>
    </citation>
    <scope>NUCLEOTIDE SEQUENCE [LARGE SCALE GENOMIC DNA]</scope>
    <source>
        <strain evidence="8 9">ICMP 19927</strain>
    </source>
</reference>
<evidence type="ECO:0000256" key="7">
    <source>
        <dbReference type="SAM" id="Phobius"/>
    </source>
</evidence>
<comment type="similarity">
    <text evidence="6">Belongs to the cytochrome P450 family.</text>
</comment>
<protein>
    <recommendedName>
        <fullName evidence="10">Cytochrome P450 monooxygenase</fullName>
    </recommendedName>
</protein>
<evidence type="ECO:0000256" key="1">
    <source>
        <dbReference type="ARBA" id="ARBA00001971"/>
    </source>
</evidence>
<dbReference type="OMA" id="FHAFSTW"/>
<dbReference type="GO" id="GO:0016705">
    <property type="term" value="F:oxidoreductase activity, acting on paired donors, with incorporation or reduction of molecular oxygen"/>
    <property type="evidence" value="ECO:0007669"/>
    <property type="project" value="InterPro"/>
</dbReference>
<gene>
    <name evidence="8" type="ORF">B5807_04643</name>
</gene>
<feature type="transmembrane region" description="Helical" evidence="7">
    <location>
        <begin position="20"/>
        <end position="43"/>
    </location>
</feature>
<organism evidence="8 9">
    <name type="scientific">Epicoccum nigrum</name>
    <name type="common">Soil fungus</name>
    <name type="synonym">Epicoccum purpurascens</name>
    <dbReference type="NCBI Taxonomy" id="105696"/>
    <lineage>
        <taxon>Eukaryota</taxon>
        <taxon>Fungi</taxon>
        <taxon>Dikarya</taxon>
        <taxon>Ascomycota</taxon>
        <taxon>Pezizomycotina</taxon>
        <taxon>Dothideomycetes</taxon>
        <taxon>Pleosporomycetidae</taxon>
        <taxon>Pleosporales</taxon>
        <taxon>Pleosporineae</taxon>
        <taxon>Didymellaceae</taxon>
        <taxon>Epicoccum</taxon>
    </lineage>
</organism>
<dbReference type="InterPro" id="IPR002401">
    <property type="entry name" value="Cyt_P450_E_grp-I"/>
</dbReference>
<dbReference type="GO" id="GO:0044550">
    <property type="term" value="P:secondary metabolite biosynthetic process"/>
    <property type="evidence" value="ECO:0007669"/>
    <property type="project" value="UniProtKB-ARBA"/>
</dbReference>
<dbReference type="PRINTS" id="PR00385">
    <property type="entry name" value="P450"/>
</dbReference>
<dbReference type="InterPro" id="IPR050121">
    <property type="entry name" value="Cytochrome_P450_monoxygenase"/>
</dbReference>
<evidence type="ECO:0000313" key="8">
    <source>
        <dbReference type="EMBL" id="OSS50924.1"/>
    </source>
</evidence>
<dbReference type="InterPro" id="IPR036396">
    <property type="entry name" value="Cyt_P450_sf"/>
</dbReference>
<dbReference type="EMBL" id="KZ107841">
    <property type="protein sequence ID" value="OSS50924.1"/>
    <property type="molecule type" value="Genomic_DNA"/>
</dbReference>
<dbReference type="STRING" id="105696.A0A1Y2M490"/>
<dbReference type="Pfam" id="PF00067">
    <property type="entry name" value="p450"/>
    <property type="match status" value="1"/>
</dbReference>
<keyword evidence="7" id="KW-1133">Transmembrane helix</keyword>
<keyword evidence="3 6" id="KW-0560">Oxidoreductase</keyword>
<dbReference type="GO" id="GO:0005506">
    <property type="term" value="F:iron ion binding"/>
    <property type="evidence" value="ECO:0007669"/>
    <property type="project" value="InterPro"/>
</dbReference>
<keyword evidence="7" id="KW-0472">Membrane</keyword>
<accession>A0A1Y2M490</accession>
<sequence>MSIIIEAVAEDSNAFHQAKLVLLALLVYFFSIVLTLSSVQIIYPFLLSPVRHIPGPWYARISKLPLNYATLQKRRSEYVSRILNRYGPIAVIAPNQVHTTDDVAMKTIYDKTALKTPFYASMGQWKGVTSTLGFVDYASAAPSRNNLIQCFQNKNLAALVENIQSHVNDFLKLLEGKAAKNEPVDGVVVFRLLALDIVTDVLWGEKNRLLENYTEGNTQVFLRRFHAFSTWNATKSFIPGFDMFVKYFGSKKWKDLRNDCNDMDITAKEALSRWEDNNDDLNREKDVLSMLQSMNSTKTPAVPTEDIPAYMVEMLAAGSSTTSHTAAFTCWLLARDVETQEKLHTELSVAFADLNSYDIRLAMDLPLLDGVIRETMRMYPMIPGPLERYLGKDLSIAGYMVPKGVIASTAALNQGQLEEVYHQPQKWLPKRWMNSDERMKLNWIPFGTGCRACPGANLALTELKYMMAMIFLNFKAVVPDNMQNDKKLDLADVFAAGSKSGHCWLKFEKRMGAQESLSMP</sequence>
<comment type="cofactor">
    <cofactor evidence="1 5">
        <name>heme</name>
        <dbReference type="ChEBI" id="CHEBI:30413"/>
    </cofactor>
</comment>
<evidence type="ECO:0000313" key="9">
    <source>
        <dbReference type="Proteomes" id="UP000193240"/>
    </source>
</evidence>
<dbReference type="Proteomes" id="UP000193240">
    <property type="component" value="Unassembled WGS sequence"/>
</dbReference>
<evidence type="ECO:0000256" key="5">
    <source>
        <dbReference type="PIRSR" id="PIRSR602401-1"/>
    </source>
</evidence>
<dbReference type="Gene3D" id="1.10.630.10">
    <property type="entry name" value="Cytochrome P450"/>
    <property type="match status" value="1"/>
</dbReference>
<dbReference type="PANTHER" id="PTHR24305:SF235">
    <property type="entry name" value="CYTOCHROME P450 MONOOXYGENASE APDB-RELATED"/>
    <property type="match status" value="1"/>
</dbReference>
<name>A0A1Y2M490_EPING</name>
<dbReference type="PRINTS" id="PR00463">
    <property type="entry name" value="EP450I"/>
</dbReference>
<evidence type="ECO:0000256" key="4">
    <source>
        <dbReference type="ARBA" id="ARBA00023004"/>
    </source>
</evidence>
<evidence type="ECO:0000256" key="2">
    <source>
        <dbReference type="ARBA" id="ARBA00022723"/>
    </source>
</evidence>
<keyword evidence="4 5" id="KW-0408">Iron</keyword>
<keyword evidence="2 5" id="KW-0479">Metal-binding</keyword>
<evidence type="ECO:0000256" key="3">
    <source>
        <dbReference type="ARBA" id="ARBA00023002"/>
    </source>
</evidence>
<keyword evidence="7" id="KW-0812">Transmembrane</keyword>
<dbReference type="InParanoid" id="A0A1Y2M490"/>
<proteinExistence type="inferred from homology"/>
<dbReference type="PROSITE" id="PS00086">
    <property type="entry name" value="CYTOCHROME_P450"/>
    <property type="match status" value="1"/>
</dbReference>
<keyword evidence="9" id="KW-1185">Reference proteome</keyword>
<dbReference type="AlphaFoldDB" id="A0A1Y2M490"/>
<dbReference type="InterPro" id="IPR017972">
    <property type="entry name" value="Cyt_P450_CS"/>
</dbReference>
<dbReference type="GO" id="GO:0020037">
    <property type="term" value="F:heme binding"/>
    <property type="evidence" value="ECO:0007669"/>
    <property type="project" value="InterPro"/>
</dbReference>
<dbReference type="PANTHER" id="PTHR24305">
    <property type="entry name" value="CYTOCHROME P450"/>
    <property type="match status" value="1"/>
</dbReference>
<dbReference type="GO" id="GO:0004497">
    <property type="term" value="F:monooxygenase activity"/>
    <property type="evidence" value="ECO:0007669"/>
    <property type="project" value="UniProtKB-KW"/>
</dbReference>
<dbReference type="SUPFAM" id="SSF48264">
    <property type="entry name" value="Cytochrome P450"/>
    <property type="match status" value="1"/>
</dbReference>
<keyword evidence="6" id="KW-0503">Monooxygenase</keyword>
<dbReference type="InterPro" id="IPR001128">
    <property type="entry name" value="Cyt_P450"/>
</dbReference>
<keyword evidence="5 6" id="KW-0349">Heme</keyword>
<evidence type="ECO:0000256" key="6">
    <source>
        <dbReference type="RuleBase" id="RU000461"/>
    </source>
</evidence>
<feature type="binding site" description="axial binding residue" evidence="5">
    <location>
        <position position="453"/>
    </location>
    <ligand>
        <name>heme</name>
        <dbReference type="ChEBI" id="CHEBI:30413"/>
    </ligand>
    <ligandPart>
        <name>Fe</name>
        <dbReference type="ChEBI" id="CHEBI:18248"/>
    </ligandPart>
</feature>